<name>A0A934K850_9BACT</name>
<evidence type="ECO:0000313" key="8">
    <source>
        <dbReference type="Proteomes" id="UP000612893"/>
    </source>
</evidence>
<evidence type="ECO:0000259" key="6">
    <source>
        <dbReference type="PROSITE" id="PS50850"/>
    </source>
</evidence>
<feature type="transmembrane region" description="Helical" evidence="5">
    <location>
        <begin position="283"/>
        <end position="301"/>
    </location>
</feature>
<dbReference type="PANTHER" id="PTHR11360">
    <property type="entry name" value="MONOCARBOXYLATE TRANSPORTER"/>
    <property type="match status" value="1"/>
</dbReference>
<dbReference type="RefSeq" id="WP_338204547.1">
    <property type="nucleotide sequence ID" value="NZ_JAEKNR010000216.1"/>
</dbReference>
<feature type="transmembrane region" description="Helical" evidence="5">
    <location>
        <begin position="158"/>
        <end position="177"/>
    </location>
</feature>
<accession>A0A934K850</accession>
<evidence type="ECO:0000256" key="4">
    <source>
        <dbReference type="ARBA" id="ARBA00023136"/>
    </source>
</evidence>
<proteinExistence type="predicted"/>
<feature type="transmembrane region" description="Helical" evidence="5">
    <location>
        <begin position="38"/>
        <end position="57"/>
    </location>
</feature>
<organism evidence="7 8">
    <name type="scientific">Candidatus Nephthysia bennettiae</name>
    <dbReference type="NCBI Taxonomy" id="3127016"/>
    <lineage>
        <taxon>Bacteria</taxon>
        <taxon>Bacillati</taxon>
        <taxon>Candidatus Dormiibacterota</taxon>
        <taxon>Candidatus Dormibacteria</taxon>
        <taxon>Candidatus Dormibacterales</taxon>
        <taxon>Candidatus Dormibacteraceae</taxon>
        <taxon>Candidatus Nephthysia</taxon>
    </lineage>
</organism>
<dbReference type="Proteomes" id="UP000612893">
    <property type="component" value="Unassembled WGS sequence"/>
</dbReference>
<dbReference type="GO" id="GO:0022857">
    <property type="term" value="F:transmembrane transporter activity"/>
    <property type="evidence" value="ECO:0007669"/>
    <property type="project" value="InterPro"/>
</dbReference>
<reference evidence="7" key="1">
    <citation type="submission" date="2020-10" db="EMBL/GenBank/DDBJ databases">
        <title>Ca. Dormibacterota MAGs.</title>
        <authorList>
            <person name="Montgomery K."/>
        </authorList>
    </citation>
    <scope>NUCLEOTIDE SEQUENCE [LARGE SCALE GENOMIC DNA]</scope>
    <source>
        <strain evidence="7">SC8812_S17_10</strain>
    </source>
</reference>
<feature type="transmembrane region" description="Helical" evidence="5">
    <location>
        <begin position="372"/>
        <end position="391"/>
    </location>
</feature>
<feature type="transmembrane region" description="Helical" evidence="5">
    <location>
        <begin position="93"/>
        <end position="121"/>
    </location>
</feature>
<evidence type="ECO:0000256" key="1">
    <source>
        <dbReference type="ARBA" id="ARBA00004651"/>
    </source>
</evidence>
<feature type="transmembrane region" description="Helical" evidence="5">
    <location>
        <begin position="338"/>
        <end position="360"/>
    </location>
</feature>
<feature type="transmembrane region" description="Helical" evidence="5">
    <location>
        <begin position="217"/>
        <end position="240"/>
    </location>
</feature>
<feature type="domain" description="Major facilitator superfamily (MFS) profile" evidence="6">
    <location>
        <begin position="1"/>
        <end position="395"/>
    </location>
</feature>
<dbReference type="Gene3D" id="1.20.1250.20">
    <property type="entry name" value="MFS general substrate transporter like domains"/>
    <property type="match status" value="2"/>
</dbReference>
<feature type="transmembrane region" description="Helical" evidence="5">
    <location>
        <begin position="128"/>
        <end position="146"/>
    </location>
</feature>
<dbReference type="Pfam" id="PF07690">
    <property type="entry name" value="MFS_1"/>
    <property type="match status" value="1"/>
</dbReference>
<sequence length="404" mass="42716">MVAALGAGLIVGQGATLYLFSLLLVPMQKELGWSRAELSGAYAMSSLVLGLAGLPVGRLIDRSGPRAPWMTGAALGALCLLAVSLIHQPWQFYLFWGLGLGVAGALMSLQVASTTVANWFFRRRGRALAILTVLVGLTAPLYVPAASWLITHLGWREAVAILAIAFVAVPLPLGLLLRRRPEDVGLRPDGDPAPVGGTEKSPDLDAFAFREAMRSPAFWTLTISTLFSATALGAVTAHQVAHMIGRGTDPNVAASLIGVLGLLSIPGRFFFIAATDWLGARRMLVSVIGIQTVGLVILTLGHSTAWFLAYSIVYGAAAGSAFGVRASMMAAMFGRRAFGSISAVFQLFVYVGTAIGPIGAGLLYDRLHSYDVAFTIATLMTGATIAGLLLIPRTRLERRQEVPT</sequence>
<feature type="transmembrane region" description="Helical" evidence="5">
    <location>
        <begin position="307"/>
        <end position="326"/>
    </location>
</feature>
<evidence type="ECO:0000256" key="3">
    <source>
        <dbReference type="ARBA" id="ARBA00022989"/>
    </source>
</evidence>
<dbReference type="SUPFAM" id="SSF103473">
    <property type="entry name" value="MFS general substrate transporter"/>
    <property type="match status" value="1"/>
</dbReference>
<comment type="caution">
    <text evidence="7">The sequence shown here is derived from an EMBL/GenBank/DDBJ whole genome shotgun (WGS) entry which is preliminary data.</text>
</comment>
<keyword evidence="2 5" id="KW-0812">Transmembrane</keyword>
<evidence type="ECO:0000256" key="5">
    <source>
        <dbReference type="SAM" id="Phobius"/>
    </source>
</evidence>
<keyword evidence="8" id="KW-1185">Reference proteome</keyword>
<comment type="subcellular location">
    <subcellularLocation>
        <location evidence="1">Cell membrane</location>
        <topology evidence="1">Multi-pass membrane protein</topology>
    </subcellularLocation>
</comment>
<dbReference type="InterPro" id="IPR050327">
    <property type="entry name" value="Proton-linked_MCT"/>
</dbReference>
<dbReference type="GO" id="GO:0005886">
    <property type="term" value="C:plasma membrane"/>
    <property type="evidence" value="ECO:0007669"/>
    <property type="project" value="UniProtKB-SubCell"/>
</dbReference>
<dbReference type="InterPro" id="IPR036259">
    <property type="entry name" value="MFS_trans_sf"/>
</dbReference>
<dbReference type="InterPro" id="IPR011701">
    <property type="entry name" value="MFS"/>
</dbReference>
<evidence type="ECO:0000313" key="7">
    <source>
        <dbReference type="EMBL" id="MBJ7600629.1"/>
    </source>
</evidence>
<feature type="transmembrane region" description="Helical" evidence="5">
    <location>
        <begin position="252"/>
        <end position="271"/>
    </location>
</feature>
<feature type="transmembrane region" description="Helical" evidence="5">
    <location>
        <begin position="69"/>
        <end position="87"/>
    </location>
</feature>
<dbReference type="AlphaFoldDB" id="A0A934K850"/>
<protein>
    <submittedName>
        <fullName evidence="7">MFS transporter</fullName>
    </submittedName>
</protein>
<evidence type="ECO:0000256" key="2">
    <source>
        <dbReference type="ARBA" id="ARBA00022692"/>
    </source>
</evidence>
<dbReference type="PANTHER" id="PTHR11360:SF284">
    <property type="entry name" value="EG:103B4.3 PROTEIN-RELATED"/>
    <property type="match status" value="1"/>
</dbReference>
<keyword evidence="3 5" id="KW-1133">Transmembrane helix</keyword>
<dbReference type="InterPro" id="IPR020846">
    <property type="entry name" value="MFS_dom"/>
</dbReference>
<keyword evidence="4 5" id="KW-0472">Membrane</keyword>
<dbReference type="PROSITE" id="PS50850">
    <property type="entry name" value="MFS"/>
    <property type="match status" value="1"/>
</dbReference>
<gene>
    <name evidence="7" type="ORF">JF922_21495</name>
</gene>
<dbReference type="EMBL" id="JAEKNR010000216">
    <property type="protein sequence ID" value="MBJ7600629.1"/>
    <property type="molecule type" value="Genomic_DNA"/>
</dbReference>